<comment type="caution">
    <text evidence="2">The sequence shown here is derived from an EMBL/GenBank/DDBJ whole genome shotgun (WGS) entry which is preliminary data.</text>
</comment>
<gene>
    <name evidence="2" type="ORF">GCM10011312_13140</name>
</gene>
<feature type="transmembrane region" description="Helical" evidence="1">
    <location>
        <begin position="50"/>
        <end position="72"/>
    </location>
</feature>
<keyword evidence="1" id="KW-1133">Transmembrane helix</keyword>
<feature type="transmembrane region" description="Helical" evidence="1">
    <location>
        <begin position="281"/>
        <end position="306"/>
    </location>
</feature>
<protein>
    <recommendedName>
        <fullName evidence="4">Flippase-like domain-containing protein</fullName>
    </recommendedName>
</protein>
<feature type="transmembrane region" description="Helical" evidence="1">
    <location>
        <begin position="158"/>
        <end position="177"/>
    </location>
</feature>
<evidence type="ECO:0008006" key="4">
    <source>
        <dbReference type="Google" id="ProtNLM"/>
    </source>
</evidence>
<evidence type="ECO:0000313" key="2">
    <source>
        <dbReference type="EMBL" id="GGD90599.1"/>
    </source>
</evidence>
<sequence>MGTYKSKQYLFVLLKVIVVIAALTFIYQRLNVQEVFTGGGFKENLLSSRLFEVSNITLLFFLSFLNWFFEILKWQVLAGRLKNISISESTQHVLTAHTSSIFTPFKIGEYGAKTLYFAKKQAKKVVFLNFLGNMAQMSATLVFGIMGLFFFIKWNFSQWLDLYVFIVTLGLLFLFIGRRWISIGKMKIKGFSLKKIAEFINSIPTSDRIKILSFSVARYVFFSLQFCFLLALFTPVVWVEVLPLISTMYLLSSLLPVLQLFDFAVKGGIAVLVFSAISAEIVVSVAFIMWLLNAMLPALVGSWFVLSFDTKKLLKPVAK</sequence>
<dbReference type="RefSeq" id="WP_188440762.1">
    <property type="nucleotide sequence ID" value="NZ_BMGK01000004.1"/>
</dbReference>
<feature type="transmembrane region" description="Helical" evidence="1">
    <location>
        <begin position="216"/>
        <end position="238"/>
    </location>
</feature>
<organism evidence="2 3">
    <name type="scientific">Planktosalinus lacus</name>
    <dbReference type="NCBI Taxonomy" id="1526573"/>
    <lineage>
        <taxon>Bacteria</taxon>
        <taxon>Pseudomonadati</taxon>
        <taxon>Bacteroidota</taxon>
        <taxon>Flavobacteriia</taxon>
        <taxon>Flavobacteriales</taxon>
        <taxon>Flavobacteriaceae</taxon>
        <taxon>Planktosalinus</taxon>
    </lineage>
</organism>
<evidence type="ECO:0000256" key="1">
    <source>
        <dbReference type="SAM" id="Phobius"/>
    </source>
</evidence>
<feature type="transmembrane region" description="Helical" evidence="1">
    <location>
        <begin position="126"/>
        <end position="152"/>
    </location>
</feature>
<feature type="transmembrane region" description="Helical" evidence="1">
    <location>
        <begin position="250"/>
        <end position="274"/>
    </location>
</feature>
<reference evidence="2" key="1">
    <citation type="journal article" date="2014" name="Int. J. Syst. Evol. Microbiol.">
        <title>Complete genome sequence of Corynebacterium casei LMG S-19264T (=DSM 44701T), isolated from a smear-ripened cheese.</title>
        <authorList>
            <consortium name="US DOE Joint Genome Institute (JGI-PGF)"/>
            <person name="Walter F."/>
            <person name="Albersmeier A."/>
            <person name="Kalinowski J."/>
            <person name="Ruckert C."/>
        </authorList>
    </citation>
    <scope>NUCLEOTIDE SEQUENCE</scope>
    <source>
        <strain evidence="2">CGMCC 1.12924</strain>
    </source>
</reference>
<proteinExistence type="predicted"/>
<dbReference type="EMBL" id="BMGK01000004">
    <property type="protein sequence ID" value="GGD90599.1"/>
    <property type="molecule type" value="Genomic_DNA"/>
</dbReference>
<keyword evidence="3" id="KW-1185">Reference proteome</keyword>
<dbReference type="Proteomes" id="UP000652231">
    <property type="component" value="Unassembled WGS sequence"/>
</dbReference>
<evidence type="ECO:0000313" key="3">
    <source>
        <dbReference type="Proteomes" id="UP000652231"/>
    </source>
</evidence>
<reference evidence="2" key="2">
    <citation type="submission" date="2020-09" db="EMBL/GenBank/DDBJ databases">
        <authorList>
            <person name="Sun Q."/>
            <person name="Zhou Y."/>
        </authorList>
    </citation>
    <scope>NUCLEOTIDE SEQUENCE</scope>
    <source>
        <strain evidence="2">CGMCC 1.12924</strain>
    </source>
</reference>
<keyword evidence="1" id="KW-0472">Membrane</keyword>
<name>A0A8J2Y6B7_9FLAO</name>
<accession>A0A8J2Y6B7</accession>
<keyword evidence="1" id="KW-0812">Transmembrane</keyword>
<feature type="transmembrane region" description="Helical" evidence="1">
    <location>
        <begin position="12"/>
        <end position="30"/>
    </location>
</feature>
<dbReference type="AlphaFoldDB" id="A0A8J2Y6B7"/>